<keyword evidence="4" id="KW-1185">Reference proteome</keyword>
<feature type="domain" description="AsmA" evidence="2">
    <location>
        <begin position="5"/>
        <end position="205"/>
    </location>
</feature>
<sequence length="1185" mass="123722">MARRLLLVLLSILVLVVVVAGSALAFVSWKPDVLKPTIERLASAQLGRQVRLGGPLRLDLGRITTVDLSGLEIAAPDWAQAKNFAEIQHLRIGFDLGTYLRDRRIHLTELRIDQPRVAAERDAQGRTSWPSPPAGPAKPTQDARKSGSDGLPRIDAVSLTDGHVSYQDAKAKVQLAAEVATTEATGAGGFPGLTVDGKGKVQDDPLDLSLKIGALAALTRPSGPLPVEGHLTVAGSRIDLNGEVREPQSLRGVTLTAHVRSNDPRPLLALAGRPVNQALPPLAAGARLTREAGPFELDDLALTWGESRIEGRASYDPAPARPVIRGELRAPLLDLVPLWPVLAAGGSKEKTGNPLAVLAGYDGDLDLATGEVRLPQLTIGEMKGHLHLADDRLTVEPLRVVLPQGELSGRVATGPASDPTLAADLALDAKDVDLAATVRGVTGVAGRLAGKVRGTLRGTDLGTILAQSRLDLDASGQGIRAPYFRADEVVAQAKLDGGRLAIEPLRATLPEGRIEGRAVATSLDGTPSVDADLDVAGVQLATFLGEDKGYAGTVDGKLTAQGPAGSVAAFLNQGRLIFDGRARGLEIPQAELGAVDAKAMLEQGRLTLDPLRADLPQGRVAGRVTAGPFGDGFTADLDLAADQVDLGRIARTDTVAGVLNGKLTGTIEGKNAAEILTRSRLDLKATADQLKLPQLGERMPHATIDAGLTPGKERPLHAVVEGKVGGTPLKITAQGGAAQDLVEQRGSYPLTVDAALGNTKASADGRLDLPLKEGRFQAEVRVEGPDPGPVLNLLKLPEATLPPYRIAGQVTRSEKGIKIAELAGRLGDSDIGGNLELSLDGPRPKLSGKLHSKVLDGDDFNGLIGAEPGTGAGETASQAQKETVQAQKRDDKVVPDKKLEPARLQKFDVDLAVSADKFHYGKMPLDSFDASVTLTDGNLRVDPLVLRLGDGRIQGKVQLDARKAPAVANVEADLRRLPVARLLSRLNVNASAYGTLSGRARGGVGVSGEGLSTKQILGNADGEVTLVMQGGTIDRTIVEALGFDLLGVLGSVLNVTSDQVQLRCTLADLAIRDGIVHTRSLLVDTPVADISGDGTINLKTERIDFTLRAKPTGTPVPTDRTGISVAGTLAHPDVNINAATLAVRGATATVGALLKPFTAIIGALGNGGRDEANPCTGFLQQSGSD</sequence>
<evidence type="ECO:0000256" key="1">
    <source>
        <dbReference type="SAM" id="MobiDB-lite"/>
    </source>
</evidence>
<organism evidence="3 4">
    <name type="scientific">Benzoatithermus flavus</name>
    <dbReference type="NCBI Taxonomy" id="3108223"/>
    <lineage>
        <taxon>Bacteria</taxon>
        <taxon>Pseudomonadati</taxon>
        <taxon>Pseudomonadota</taxon>
        <taxon>Alphaproteobacteria</taxon>
        <taxon>Geminicoccales</taxon>
        <taxon>Geminicoccaceae</taxon>
        <taxon>Benzoatithermus</taxon>
    </lineage>
</organism>
<feature type="compositionally biased region" description="Basic and acidic residues" evidence="1">
    <location>
        <begin position="887"/>
        <end position="897"/>
    </location>
</feature>
<dbReference type="PANTHER" id="PTHR30441:SF9">
    <property type="entry name" value="ASMA FAMILY PROTEIN YHJG"/>
    <property type="match status" value="1"/>
</dbReference>
<comment type="caution">
    <text evidence="3">The sequence shown here is derived from an EMBL/GenBank/DDBJ whole genome shotgun (WGS) entry which is preliminary data.</text>
</comment>
<dbReference type="EMBL" id="JBBLZC010000002">
    <property type="protein sequence ID" value="MEK0082191.1"/>
    <property type="molecule type" value="Genomic_DNA"/>
</dbReference>
<feature type="compositionally biased region" description="Low complexity" evidence="1">
    <location>
        <begin position="865"/>
        <end position="876"/>
    </location>
</feature>
<dbReference type="RefSeq" id="WP_418158039.1">
    <property type="nucleotide sequence ID" value="NZ_JBBLZC010000002.1"/>
</dbReference>
<dbReference type="PANTHER" id="PTHR30441">
    <property type="entry name" value="DUF748 DOMAIN-CONTAINING PROTEIN"/>
    <property type="match status" value="1"/>
</dbReference>
<reference evidence="3 4" key="1">
    <citation type="submission" date="2024-01" db="EMBL/GenBank/DDBJ databases">
        <title>Multi-omics insights into the function and evolution of sodium benzoate biodegradation pathways in Benzoatithermus flavus gen. nov., sp. nov. from hot spring.</title>
        <authorList>
            <person name="Hu C.-J."/>
            <person name="Li W.-J."/>
        </authorList>
    </citation>
    <scope>NUCLEOTIDE SEQUENCE [LARGE SCALE GENOMIC DNA]</scope>
    <source>
        <strain evidence="3 4">SYSU G07066</strain>
    </source>
</reference>
<dbReference type="InterPro" id="IPR007844">
    <property type="entry name" value="AsmA"/>
</dbReference>
<feature type="region of interest" description="Disordered" evidence="1">
    <location>
        <begin position="116"/>
        <end position="152"/>
    </location>
</feature>
<gene>
    <name evidence="3" type="ORF">U1T56_03435</name>
</gene>
<evidence type="ECO:0000313" key="3">
    <source>
        <dbReference type="EMBL" id="MEK0082191.1"/>
    </source>
</evidence>
<protein>
    <submittedName>
        <fullName evidence="3">AsmA family protein</fullName>
    </submittedName>
</protein>
<dbReference type="Pfam" id="PF05170">
    <property type="entry name" value="AsmA"/>
    <property type="match status" value="2"/>
</dbReference>
<evidence type="ECO:0000313" key="4">
    <source>
        <dbReference type="Proteomes" id="UP001375743"/>
    </source>
</evidence>
<name>A0ABU8XLW7_9PROT</name>
<feature type="region of interest" description="Disordered" evidence="1">
    <location>
        <begin position="862"/>
        <end position="897"/>
    </location>
</feature>
<feature type="domain" description="AsmA" evidence="2">
    <location>
        <begin position="816"/>
        <end position="1079"/>
    </location>
</feature>
<evidence type="ECO:0000259" key="2">
    <source>
        <dbReference type="Pfam" id="PF05170"/>
    </source>
</evidence>
<dbReference type="InterPro" id="IPR052894">
    <property type="entry name" value="AsmA-related"/>
</dbReference>
<feature type="compositionally biased region" description="Polar residues" evidence="1">
    <location>
        <begin position="877"/>
        <end position="886"/>
    </location>
</feature>
<proteinExistence type="predicted"/>
<dbReference type="Proteomes" id="UP001375743">
    <property type="component" value="Unassembled WGS sequence"/>
</dbReference>
<accession>A0ABU8XLW7</accession>